<dbReference type="RefSeq" id="WP_264280574.1">
    <property type="nucleotide sequence ID" value="NZ_CP107006.1"/>
</dbReference>
<dbReference type="Gene3D" id="6.10.250.3150">
    <property type="match status" value="1"/>
</dbReference>
<sequence length="466" mass="52695">MKRIIPFILLLTFTVPAIVYAQQTREELERQKRELQQELAEAQAALNETKKSSKQSLMQLNALRKKIQTREGMIRNINGEINFINGDINTALRDVKTLERDLDTLRAQYAQQVVYAYKNRGTYGMLNFVFSAQSFNDAVRRYEYMKRYREYRKRQADNIVQTTGQLKLKVKNLEEQRGKRAVVLKTEQEQREVLERDRKEKNELVTQLRGKEKELNADIAKSKKEQQRIQANIRTIINREMEEARKRAAAEEAARKAAEAERRKRAAAEEAARKAAAAAANNNATENNNAANPPAKPATPTPPPAKPAAAEKPVTMFNDGSEFANLSGRFEDNRGKLPWPVTSGTVVAEWGEQQVDELKIRMKSMGIQIVTQKGAAVRAAFDGEVLAVYNAGGGSGWSVIISHGRYFTNYVHLSSYSVKKGDKVKTGQSLGTVQFNAEENKNLLEFQIYKDSGENSLNPRSWLAPR</sequence>
<name>A0ABY6IY27_9BACT</name>
<protein>
    <submittedName>
        <fullName evidence="5">Peptidoglycan DD-metalloendopeptidase family protein</fullName>
    </submittedName>
</protein>
<dbReference type="PANTHER" id="PTHR21666:SF289">
    <property type="entry name" value="L-ALA--D-GLU ENDOPEPTIDASE"/>
    <property type="match status" value="1"/>
</dbReference>
<feature type="region of interest" description="Disordered" evidence="3">
    <location>
        <begin position="255"/>
        <end position="311"/>
    </location>
</feature>
<evidence type="ECO:0000259" key="4">
    <source>
        <dbReference type="Pfam" id="PF01551"/>
    </source>
</evidence>
<feature type="domain" description="M23ase beta-sheet core" evidence="4">
    <location>
        <begin position="364"/>
        <end position="452"/>
    </location>
</feature>
<dbReference type="InterPro" id="IPR016047">
    <property type="entry name" value="M23ase_b-sheet_dom"/>
</dbReference>
<dbReference type="SUPFAM" id="SSF51261">
    <property type="entry name" value="Duplicated hybrid motif"/>
    <property type="match status" value="1"/>
</dbReference>
<organism evidence="5 6">
    <name type="scientific">Chitinophaga horti</name>
    <dbReference type="NCBI Taxonomy" id="2920382"/>
    <lineage>
        <taxon>Bacteria</taxon>
        <taxon>Pseudomonadati</taxon>
        <taxon>Bacteroidota</taxon>
        <taxon>Chitinophagia</taxon>
        <taxon>Chitinophagales</taxon>
        <taxon>Chitinophagaceae</taxon>
        <taxon>Chitinophaga</taxon>
    </lineage>
</organism>
<feature type="coiled-coil region" evidence="2">
    <location>
        <begin position="18"/>
        <end position="52"/>
    </location>
</feature>
<evidence type="ECO:0000313" key="6">
    <source>
        <dbReference type="Proteomes" id="UP001162741"/>
    </source>
</evidence>
<reference evidence="5" key="1">
    <citation type="submission" date="2022-10" db="EMBL/GenBank/DDBJ databases">
        <title>Chitinophaga sp. nov., isolated from soil.</title>
        <authorList>
            <person name="Jeon C.O."/>
        </authorList>
    </citation>
    <scope>NUCLEOTIDE SEQUENCE</scope>
    <source>
        <strain evidence="5">R8</strain>
    </source>
</reference>
<feature type="compositionally biased region" description="Pro residues" evidence="3">
    <location>
        <begin position="294"/>
        <end position="306"/>
    </location>
</feature>
<keyword evidence="6" id="KW-1185">Reference proteome</keyword>
<dbReference type="InterPro" id="IPR011055">
    <property type="entry name" value="Dup_hybrid_motif"/>
</dbReference>
<dbReference type="PANTHER" id="PTHR21666">
    <property type="entry name" value="PEPTIDASE-RELATED"/>
    <property type="match status" value="1"/>
</dbReference>
<evidence type="ECO:0000256" key="3">
    <source>
        <dbReference type="SAM" id="MobiDB-lite"/>
    </source>
</evidence>
<dbReference type="Pfam" id="PF01551">
    <property type="entry name" value="Peptidase_M23"/>
    <property type="match status" value="1"/>
</dbReference>
<dbReference type="EMBL" id="CP107006">
    <property type="protein sequence ID" value="UYQ92285.1"/>
    <property type="molecule type" value="Genomic_DNA"/>
</dbReference>
<dbReference type="Proteomes" id="UP001162741">
    <property type="component" value="Chromosome"/>
</dbReference>
<accession>A0ABY6IY27</accession>
<dbReference type="CDD" id="cd12797">
    <property type="entry name" value="M23_peptidase"/>
    <property type="match status" value="1"/>
</dbReference>
<gene>
    <name evidence="5" type="ORF">MKQ68_19550</name>
</gene>
<dbReference type="InterPro" id="IPR050570">
    <property type="entry name" value="Cell_wall_metabolism_enzyme"/>
</dbReference>
<evidence type="ECO:0000256" key="2">
    <source>
        <dbReference type="SAM" id="Coils"/>
    </source>
</evidence>
<keyword evidence="2" id="KW-0175">Coiled coil</keyword>
<keyword evidence="1" id="KW-0732">Signal</keyword>
<proteinExistence type="predicted"/>
<dbReference type="Gene3D" id="2.70.70.10">
    <property type="entry name" value="Glucose Permease (Domain IIA)"/>
    <property type="match status" value="1"/>
</dbReference>
<feature type="compositionally biased region" description="Basic and acidic residues" evidence="3">
    <location>
        <begin position="255"/>
        <end position="273"/>
    </location>
</feature>
<evidence type="ECO:0000256" key="1">
    <source>
        <dbReference type="ARBA" id="ARBA00022729"/>
    </source>
</evidence>
<evidence type="ECO:0000313" key="5">
    <source>
        <dbReference type="EMBL" id="UYQ92285.1"/>
    </source>
</evidence>
<feature type="compositionally biased region" description="Low complexity" evidence="3">
    <location>
        <begin position="274"/>
        <end position="293"/>
    </location>
</feature>